<dbReference type="InterPro" id="IPR036397">
    <property type="entry name" value="RNaseH_sf"/>
</dbReference>
<keyword evidence="5" id="KW-0223">Dioxygenase</keyword>
<evidence type="ECO:0000313" key="6">
    <source>
        <dbReference type="Proteomes" id="UP000054359"/>
    </source>
</evidence>
<dbReference type="PROSITE" id="PS51471">
    <property type="entry name" value="FE2OG_OXY"/>
    <property type="match status" value="1"/>
</dbReference>
<feature type="binding site" evidence="3">
    <location>
        <position position="113"/>
    </location>
    <ligand>
        <name>2-oxoglutarate</name>
        <dbReference type="ChEBI" id="CHEBI:16810"/>
    </ligand>
</feature>
<dbReference type="GO" id="GO:0035516">
    <property type="term" value="F:broad specificity oxidative DNA demethylase activity"/>
    <property type="evidence" value="ECO:0007669"/>
    <property type="project" value="TreeGrafter"/>
</dbReference>
<protein>
    <submittedName>
        <fullName evidence="5">Alpha-ketoglutarate-dependent dioxygenase alkB-like protein</fullName>
    </submittedName>
</protein>
<keyword evidence="5" id="KW-0560">Oxidoreductase</keyword>
<evidence type="ECO:0000259" key="4">
    <source>
        <dbReference type="PROSITE" id="PS51471"/>
    </source>
</evidence>
<dbReference type="InterPro" id="IPR002492">
    <property type="entry name" value="Transposase_Tc1-like"/>
</dbReference>
<dbReference type="Gene3D" id="3.30.420.10">
    <property type="entry name" value="Ribonuclease H-like superfamily/Ribonuclease H"/>
    <property type="match status" value="1"/>
</dbReference>
<gene>
    <name evidence="5" type="ORF">X975_12931</name>
</gene>
<dbReference type="Pfam" id="PF13532">
    <property type="entry name" value="2OG-FeII_Oxy_2"/>
    <property type="match status" value="1"/>
</dbReference>
<dbReference type="GO" id="GO:0003677">
    <property type="term" value="F:DNA binding"/>
    <property type="evidence" value="ECO:0007669"/>
    <property type="project" value="InterPro"/>
</dbReference>
<dbReference type="GO" id="GO:0006307">
    <property type="term" value="P:DNA alkylation repair"/>
    <property type="evidence" value="ECO:0007669"/>
    <property type="project" value="TreeGrafter"/>
</dbReference>
<reference evidence="5 6" key="1">
    <citation type="submission" date="2013-11" db="EMBL/GenBank/DDBJ databases">
        <title>Genome sequencing of Stegodyphus mimosarum.</title>
        <authorList>
            <person name="Bechsgaard J."/>
        </authorList>
    </citation>
    <scope>NUCLEOTIDE SEQUENCE [LARGE SCALE GENOMIC DNA]</scope>
</reference>
<dbReference type="AlphaFoldDB" id="A0A087SXN7"/>
<dbReference type="GO" id="GO:0005634">
    <property type="term" value="C:nucleus"/>
    <property type="evidence" value="ECO:0007669"/>
    <property type="project" value="UniProtKB-SubCell"/>
</dbReference>
<dbReference type="Gene3D" id="2.60.120.590">
    <property type="entry name" value="Alpha-ketoglutarate-dependent dioxygenase AlkB-like"/>
    <property type="match status" value="1"/>
</dbReference>
<dbReference type="GO" id="GO:0008198">
    <property type="term" value="F:ferrous iron binding"/>
    <property type="evidence" value="ECO:0007669"/>
    <property type="project" value="TreeGrafter"/>
</dbReference>
<feature type="binding site" evidence="3">
    <location>
        <position position="101"/>
    </location>
    <ligand>
        <name>2-oxoglutarate</name>
        <dbReference type="ChEBI" id="CHEBI:16810"/>
    </ligand>
</feature>
<dbReference type="InterPro" id="IPR005123">
    <property type="entry name" value="Oxoglu/Fe-dep_dioxygenase_dom"/>
</dbReference>
<dbReference type="Proteomes" id="UP000054359">
    <property type="component" value="Unassembled WGS sequence"/>
</dbReference>
<dbReference type="OrthoDB" id="4843387at2759"/>
<keyword evidence="6" id="KW-1185">Reference proteome</keyword>
<feature type="binding site" evidence="3">
    <location>
        <position position="116"/>
    </location>
    <ligand>
        <name>substrate</name>
    </ligand>
</feature>
<dbReference type="SUPFAM" id="SSF46689">
    <property type="entry name" value="Homeodomain-like"/>
    <property type="match status" value="1"/>
</dbReference>
<feature type="binding site" evidence="3">
    <location>
        <position position="169"/>
    </location>
    <ligand>
        <name>2-oxoglutarate</name>
        <dbReference type="ChEBI" id="CHEBI:16810"/>
    </ligand>
</feature>
<feature type="binding site" evidence="3">
    <location>
        <position position="185"/>
    </location>
    <ligand>
        <name>2-oxoglutarate</name>
        <dbReference type="ChEBI" id="CHEBI:16810"/>
    </ligand>
</feature>
<evidence type="ECO:0000256" key="1">
    <source>
        <dbReference type="ARBA" id="ARBA00001954"/>
    </source>
</evidence>
<accession>A0A087SXN7</accession>
<dbReference type="GO" id="GO:0015074">
    <property type="term" value="P:DNA integration"/>
    <property type="evidence" value="ECO:0007669"/>
    <property type="project" value="InterPro"/>
</dbReference>
<feature type="binding site" evidence="3">
    <location>
        <position position="181"/>
    </location>
    <ligand>
        <name>2-oxoglutarate</name>
        <dbReference type="ChEBI" id="CHEBI:16810"/>
    </ligand>
</feature>
<dbReference type="EMBL" id="KK112431">
    <property type="protein sequence ID" value="KFM57626.1"/>
    <property type="molecule type" value="Genomic_DNA"/>
</dbReference>
<feature type="binding site" evidence="3">
    <location>
        <position position="187"/>
    </location>
    <ligand>
        <name>2-oxoglutarate</name>
        <dbReference type="ChEBI" id="CHEBI:16810"/>
    </ligand>
</feature>
<dbReference type="InterPro" id="IPR009057">
    <property type="entry name" value="Homeodomain-like_sf"/>
</dbReference>
<evidence type="ECO:0000313" key="5">
    <source>
        <dbReference type="EMBL" id="KFM57626.1"/>
    </source>
</evidence>
<dbReference type="InterPro" id="IPR032852">
    <property type="entry name" value="ALKBH2"/>
</dbReference>
<dbReference type="InterPro" id="IPR037151">
    <property type="entry name" value="AlkB-like_sf"/>
</dbReference>
<name>A0A087SXN7_STEMI</name>
<dbReference type="GO" id="GO:0006313">
    <property type="term" value="P:DNA transposition"/>
    <property type="evidence" value="ECO:0007669"/>
    <property type="project" value="InterPro"/>
</dbReference>
<dbReference type="GO" id="GO:0051747">
    <property type="term" value="F:cytosine C-5 DNA demethylase activity"/>
    <property type="evidence" value="ECO:0007669"/>
    <property type="project" value="TreeGrafter"/>
</dbReference>
<feature type="non-terminal residue" evidence="5">
    <location>
        <position position="729"/>
    </location>
</feature>
<dbReference type="InterPro" id="IPR027450">
    <property type="entry name" value="AlkB-like"/>
</dbReference>
<organism evidence="5 6">
    <name type="scientific">Stegodyphus mimosarum</name>
    <name type="common">African social velvet spider</name>
    <dbReference type="NCBI Taxonomy" id="407821"/>
    <lineage>
        <taxon>Eukaryota</taxon>
        <taxon>Metazoa</taxon>
        <taxon>Ecdysozoa</taxon>
        <taxon>Arthropoda</taxon>
        <taxon>Chelicerata</taxon>
        <taxon>Arachnida</taxon>
        <taxon>Araneae</taxon>
        <taxon>Araneomorphae</taxon>
        <taxon>Entelegynae</taxon>
        <taxon>Eresoidea</taxon>
        <taxon>Eresidae</taxon>
        <taxon>Stegodyphus</taxon>
    </lineage>
</organism>
<sequence>MTEIFDDQLILSYFKDFHDKEKADSIFAELCTYPFKPVKLNIYGRQHIPARLCCAFGDEDGLTYSFSGTSIAAQPWTPMLQQIKSEVEALTHEKYNYVLLNKYPTGDAKISAHRDDESSLDPSYCIPTLSYGATRVMHFTRENYMTHILSLEHGSLLVMKPPTNVIWKHGIPSQPEVKTIRISLTFRKLISPQVKRSSDEMDFGYYDDITPKPYMNKRTFLHKKSRLEDNEILEIPQDDWLSRHYQSSRNYDEVINYWSLERMCRLSIVVSRNNNVRIHIQNSAEKNNFNCGSSLEGVSMTPATWYDFMKKLSNFNFKYSEASFIANNQLAVFCTNAQCVLQRIFKSSCGGFRLVADCFELESYQTDKLLDLYSEVTQTIQTALFQNVLPDEIRKRRSKCQQLEHLTSEQCMQKVNNIIYEEYLTSLNEVFICEGCAVDHPSQRRHPCIMETTREKAMNYTDKAMLSMNFKRLAQKLTHLNDFLRGTIIGRLECGRTQLEVSDELGIAQSVISRLWQRFQEDGNVSRRYSTGRPRVTTPNEDRYLAVTAKRNRRSTASDLSRQLSSATGTTISRQTVYRRLGQIGLYARRPVRYVPLTATHCRLRLAWSREHALWTPQQWASVMFSDESKFSLQSDFRRTFIWRAPGTRYHQKNIIERHRYGGAGALVWGGTTLGSRTDLHVQIGTMTSQIYRDVILEQHVRLFRDAMGAQFVFMDDNARPDRANIVCE</sequence>
<comment type="cofactor">
    <cofactor evidence="1">
        <name>Fe(2+)</name>
        <dbReference type="ChEBI" id="CHEBI:29033"/>
    </cofactor>
</comment>
<dbReference type="PANTHER" id="PTHR31573">
    <property type="entry name" value="ALPHA-KETOGLUTARATE-DEPENDENT DIOXYGENASE ALKB HOMOLOG 2"/>
    <property type="match status" value="1"/>
</dbReference>
<evidence type="ECO:0000256" key="2">
    <source>
        <dbReference type="ARBA" id="ARBA00004123"/>
    </source>
</evidence>
<evidence type="ECO:0000256" key="3">
    <source>
        <dbReference type="PIRSR" id="PIRSR632852-1"/>
    </source>
</evidence>
<dbReference type="PANTHER" id="PTHR31573:SF1">
    <property type="entry name" value="DNA OXIDATIVE DEMETHYLASE ALKBH2"/>
    <property type="match status" value="1"/>
</dbReference>
<dbReference type="SUPFAM" id="SSF51197">
    <property type="entry name" value="Clavaminate synthase-like"/>
    <property type="match status" value="1"/>
</dbReference>
<feature type="binding site" evidence="3">
    <location>
        <position position="103"/>
    </location>
    <ligand>
        <name>2-oxoglutarate</name>
        <dbReference type="ChEBI" id="CHEBI:16810"/>
    </ligand>
</feature>
<proteinExistence type="predicted"/>
<dbReference type="Pfam" id="PF01498">
    <property type="entry name" value="HTH_Tnp_Tc3_2"/>
    <property type="match status" value="1"/>
</dbReference>
<comment type="subcellular location">
    <subcellularLocation>
        <location evidence="2">Nucleus</location>
    </subcellularLocation>
</comment>
<feature type="binding site" evidence="3">
    <location>
        <begin position="64"/>
        <end position="66"/>
    </location>
    <ligand>
        <name>substrate</name>
    </ligand>
</feature>
<feature type="domain" description="Fe2OG dioxygenase" evidence="4">
    <location>
        <begin position="94"/>
        <end position="190"/>
    </location>
</feature>